<feature type="compositionally biased region" description="Low complexity" evidence="3">
    <location>
        <begin position="983"/>
        <end position="998"/>
    </location>
</feature>
<organism evidence="7 8">
    <name type="scientific">Moniliophthora roreri (strain MCA 2997)</name>
    <name type="common">Cocoa frosty pod rot fungus</name>
    <name type="synonym">Crinipellis roreri</name>
    <dbReference type="NCBI Taxonomy" id="1381753"/>
    <lineage>
        <taxon>Eukaryota</taxon>
        <taxon>Fungi</taxon>
        <taxon>Dikarya</taxon>
        <taxon>Basidiomycota</taxon>
        <taxon>Agaricomycotina</taxon>
        <taxon>Agaricomycetes</taxon>
        <taxon>Agaricomycetidae</taxon>
        <taxon>Agaricales</taxon>
        <taxon>Marasmiineae</taxon>
        <taxon>Marasmiaceae</taxon>
        <taxon>Moniliophthora</taxon>
    </lineage>
</organism>
<dbReference type="PROSITE" id="PS50238">
    <property type="entry name" value="RHOGAP"/>
    <property type="match status" value="1"/>
</dbReference>
<dbReference type="SMART" id="SM00324">
    <property type="entry name" value="RhoGAP"/>
    <property type="match status" value="1"/>
</dbReference>
<dbReference type="InterPro" id="IPR000198">
    <property type="entry name" value="RhoGAP_dom"/>
</dbReference>
<comment type="caution">
    <text evidence="7">The sequence shown here is derived from an EMBL/GenBank/DDBJ whole genome shotgun (WGS) entry which is preliminary data.</text>
</comment>
<dbReference type="AlphaFoldDB" id="V2X6U9"/>
<dbReference type="Gene3D" id="1.20.1270.60">
    <property type="entry name" value="Arfaptin homology (AH) domain/BAR domain"/>
    <property type="match status" value="2"/>
</dbReference>
<dbReference type="GO" id="GO:0000935">
    <property type="term" value="C:division septum"/>
    <property type="evidence" value="ECO:0007669"/>
    <property type="project" value="TreeGrafter"/>
</dbReference>
<evidence type="ECO:0000259" key="5">
    <source>
        <dbReference type="PROSITE" id="PS50238"/>
    </source>
</evidence>
<accession>V2X6U9</accession>
<feature type="coiled-coil region" evidence="2">
    <location>
        <begin position="462"/>
        <end position="489"/>
    </location>
</feature>
<proteinExistence type="predicted"/>
<feature type="compositionally biased region" description="Acidic residues" evidence="3">
    <location>
        <begin position="1089"/>
        <end position="1098"/>
    </location>
</feature>
<dbReference type="InterPro" id="IPR031160">
    <property type="entry name" value="F_BAR_dom"/>
</dbReference>
<reference evidence="7 8" key="1">
    <citation type="journal article" date="2014" name="BMC Genomics">
        <title>Genome and secretome analysis of the hemibiotrophic fungal pathogen, Moniliophthora roreri, which causes frosty pod rot disease of cacao: mechanisms of the biotrophic and necrotrophic phases.</title>
        <authorList>
            <person name="Meinhardt L.W."/>
            <person name="Costa G.G.L."/>
            <person name="Thomazella D.P.T."/>
            <person name="Teixeira P.J.P.L."/>
            <person name="Carazzolle M.F."/>
            <person name="Schuster S.C."/>
            <person name="Carlson J.E."/>
            <person name="Guiltinan M.J."/>
            <person name="Mieczkowski P."/>
            <person name="Farmer A."/>
            <person name="Ramaraj T."/>
            <person name="Crozier J."/>
            <person name="Davis R.E."/>
            <person name="Shao J."/>
            <person name="Melnick R.L."/>
            <person name="Pereira G.A.G."/>
            <person name="Bailey B.A."/>
        </authorList>
    </citation>
    <scope>NUCLEOTIDE SEQUENCE [LARGE SCALE GENOMIC DNA]</scope>
    <source>
        <strain evidence="7 8">MCA 2997</strain>
    </source>
</reference>
<dbReference type="GO" id="GO:0005737">
    <property type="term" value="C:cytoplasm"/>
    <property type="evidence" value="ECO:0007669"/>
    <property type="project" value="TreeGrafter"/>
</dbReference>
<dbReference type="EMBL" id="AWSO01000118">
    <property type="protein sequence ID" value="ESK94893.1"/>
    <property type="molecule type" value="Genomic_DNA"/>
</dbReference>
<dbReference type="PANTHER" id="PTHR23065:SF17">
    <property type="entry name" value="RHO-GTPASE-ACTIVATING PROTEIN RGD2"/>
    <property type="match status" value="1"/>
</dbReference>
<dbReference type="InterPro" id="IPR027267">
    <property type="entry name" value="AH/BAR_dom_sf"/>
</dbReference>
<name>V2X6U9_MONRO</name>
<dbReference type="Proteomes" id="UP000017559">
    <property type="component" value="Unassembled WGS sequence"/>
</dbReference>
<keyword evidence="1 2" id="KW-0175">Coiled coil</keyword>
<evidence type="ECO:0000256" key="1">
    <source>
        <dbReference type="PROSITE-ProRule" id="PRU01077"/>
    </source>
</evidence>
<evidence type="ECO:0000313" key="7">
    <source>
        <dbReference type="EMBL" id="ESK94893.1"/>
    </source>
</evidence>
<dbReference type="InterPro" id="IPR000591">
    <property type="entry name" value="DEP_dom"/>
</dbReference>
<evidence type="ECO:0000259" key="6">
    <source>
        <dbReference type="PROSITE" id="PS51741"/>
    </source>
</evidence>
<feature type="compositionally biased region" description="Polar residues" evidence="3">
    <location>
        <begin position="1034"/>
        <end position="1045"/>
    </location>
</feature>
<dbReference type="OrthoDB" id="2155291at2759"/>
<feature type="compositionally biased region" description="Pro residues" evidence="3">
    <location>
        <begin position="878"/>
        <end position="893"/>
    </location>
</feature>
<feature type="coiled-coil region" evidence="2">
    <location>
        <begin position="138"/>
        <end position="165"/>
    </location>
</feature>
<feature type="compositionally biased region" description="Pro residues" evidence="3">
    <location>
        <begin position="861"/>
        <end position="870"/>
    </location>
</feature>
<dbReference type="SUPFAM" id="SSF48350">
    <property type="entry name" value="GTPase activation domain, GAP"/>
    <property type="match status" value="1"/>
</dbReference>
<feature type="region of interest" description="Disordered" evidence="3">
    <location>
        <begin position="181"/>
        <end position="200"/>
    </location>
</feature>
<dbReference type="Gene3D" id="1.10.555.10">
    <property type="entry name" value="Rho GTPase activation protein"/>
    <property type="match status" value="1"/>
</dbReference>
<feature type="domain" description="DEP" evidence="4">
    <location>
        <begin position="311"/>
        <end position="391"/>
    </location>
</feature>
<feature type="compositionally biased region" description="Pro residues" evidence="3">
    <location>
        <begin position="919"/>
        <end position="944"/>
    </location>
</feature>
<feature type="compositionally biased region" description="Low complexity" evidence="3">
    <location>
        <begin position="1046"/>
        <end position="1077"/>
    </location>
</feature>
<feature type="domain" description="Rho-GAP" evidence="5">
    <location>
        <begin position="565"/>
        <end position="786"/>
    </location>
</feature>
<dbReference type="InterPro" id="IPR036390">
    <property type="entry name" value="WH_DNA-bd_sf"/>
</dbReference>
<dbReference type="SUPFAM" id="SSF46785">
    <property type="entry name" value="Winged helix' DNA-binding domain"/>
    <property type="match status" value="1"/>
</dbReference>
<dbReference type="KEGG" id="mrr:Moror_14060"/>
<dbReference type="GO" id="GO:0005096">
    <property type="term" value="F:GTPase activator activity"/>
    <property type="evidence" value="ECO:0007669"/>
    <property type="project" value="TreeGrafter"/>
</dbReference>
<dbReference type="InterPro" id="IPR008936">
    <property type="entry name" value="Rho_GTPase_activation_prot"/>
</dbReference>
<dbReference type="PROSITE" id="PS51741">
    <property type="entry name" value="F_BAR"/>
    <property type="match status" value="1"/>
</dbReference>
<evidence type="ECO:0000256" key="3">
    <source>
        <dbReference type="SAM" id="MobiDB-lite"/>
    </source>
</evidence>
<protein>
    <submittedName>
        <fullName evidence="7">And fes cip4 domain-containing protein</fullName>
    </submittedName>
</protein>
<evidence type="ECO:0000313" key="8">
    <source>
        <dbReference type="Proteomes" id="UP000017559"/>
    </source>
</evidence>
<feature type="compositionally biased region" description="Low complexity" evidence="3">
    <location>
        <begin position="1006"/>
        <end position="1033"/>
    </location>
</feature>
<dbReference type="SMART" id="SM00055">
    <property type="entry name" value="FCH"/>
    <property type="match status" value="1"/>
</dbReference>
<gene>
    <name evidence="7" type="ORF">Moror_14060</name>
</gene>
<dbReference type="PROSITE" id="PS50186">
    <property type="entry name" value="DEP"/>
    <property type="match status" value="1"/>
</dbReference>
<dbReference type="GO" id="GO:0005886">
    <property type="term" value="C:plasma membrane"/>
    <property type="evidence" value="ECO:0007669"/>
    <property type="project" value="TreeGrafter"/>
</dbReference>
<dbReference type="PANTHER" id="PTHR23065">
    <property type="entry name" value="PROLINE-SERINE-THREONINE PHOSPHATASE INTERACTING PROTEIN 1"/>
    <property type="match status" value="1"/>
</dbReference>
<keyword evidence="8" id="KW-1185">Reference proteome</keyword>
<dbReference type="InterPro" id="IPR001060">
    <property type="entry name" value="FCH_dom"/>
</dbReference>
<dbReference type="GO" id="GO:0007264">
    <property type="term" value="P:small GTPase-mediated signal transduction"/>
    <property type="evidence" value="ECO:0007669"/>
    <property type="project" value="TreeGrafter"/>
</dbReference>
<feature type="compositionally biased region" description="Polar residues" evidence="3">
    <location>
        <begin position="954"/>
        <end position="963"/>
    </location>
</feature>
<dbReference type="Pfam" id="PF00620">
    <property type="entry name" value="RhoGAP"/>
    <property type="match status" value="1"/>
</dbReference>
<evidence type="ECO:0000259" key="4">
    <source>
        <dbReference type="PROSITE" id="PS50186"/>
    </source>
</evidence>
<dbReference type="Pfam" id="PF00611">
    <property type="entry name" value="FCH"/>
    <property type="match status" value="1"/>
</dbReference>
<dbReference type="SUPFAM" id="SSF103657">
    <property type="entry name" value="BAR/IMD domain-like"/>
    <property type="match status" value="1"/>
</dbReference>
<feature type="domain" description="F-BAR" evidence="6">
    <location>
        <begin position="8"/>
        <end position="531"/>
    </location>
</feature>
<dbReference type="GO" id="GO:0007010">
    <property type="term" value="P:cytoskeleton organization"/>
    <property type="evidence" value="ECO:0007669"/>
    <property type="project" value="TreeGrafter"/>
</dbReference>
<evidence type="ECO:0000256" key="2">
    <source>
        <dbReference type="SAM" id="Coils"/>
    </source>
</evidence>
<dbReference type="STRING" id="1381753.V2X6U9"/>
<dbReference type="HOGENOM" id="CLU_008201_0_0_1"/>
<sequence>MAVLSLPLSFNNSFWSQDYRKGLEVLFHKLEQGVAENDEIIVFVRARAVAESQLANALSNMVHTGTPGTGFQADDGASLLMTFRGLKAESASQGQIHRSIAKELETLVADPFAEWAQGYKDRLRQSKGVVFDQWLKGFEQSQAEVAKLKQQYLAKTRKADEAEDDVRFAPNSAGVAADHYTTSPRMRPVDGRSPPQRTASVSERIAQRLKEIQMRSVGAFSGDSVTSGTPDTAEKLFEADPEKELPKVDKGKGKAVDERPISPAMLASPTPMSPMLPPKVDIPPVPANPEDIVLAGVALPRSAVSQLITRAASEMNLRPVRFPLLGEYQDCFNGEEFVVWLKDNVPAFEGSLDRAEDAAKYLTEKEGLLRRIGEFGNEFEDADDAFYQFRPKAFNFDGKSGSVDALGSPIKTTLQPQNILKSTNNFVNLVSKALATNPNGQPAFIRARQDAEEADKAYRIAVRQLDRRRLNLEERLEESFKTLQRWETERLRAVKTVLLQYQGTLANLPKSLESSIERQSTLITAYQPEADLSALIERYRTGPFRPHPHVYESVAHDESDVLFGVDLRKWAEVGYMSQPSDDKKEAVPEVLSALLRALERAYARLPNDTEKRKSWIYEVPLVNVHYVRETLNAVQPDQPIPPELLEPYDAPALAAAIKLWLLELEPPLAMYEGWDEFRKLYPSMGAALIAQPEGEDAHEMKIKDLGAALQKLPRVHLYVLDVVVSHLRKLIQSTKVDEPDEVYIAKVALSVGRTLLRPKVETELSIQDRHPTLLFIDLIQDYDALIPPTITRKKRESERKIPIRKRTAPIDMRLSRSRISVSGVDAKQLLAAQQAAQHGVKPPEKDVPPVPPLPSSIHSPTPVPPPPPPIELASPKSISPPPLPPAVERPPTAPAQDSDLPPRPMFKEPPPEDDDDLPPRPSFKTPPPEPEDPSTPPRPNFAEPPPEESDSPSTTIKSRSASPPSGPATAVIPPTPENRSKRASISSRSESPAPTSPSLDEALNPGRASISRSSSGGVRGPRLARGPRAPGTGNVASMVSNLNRNSVSSPGSSSPTSPSYKRLSGGGSPRRPSSVLGKSSFSRRTMASDAEDDVVDRK</sequence>
<feature type="region of interest" description="Disordered" evidence="3">
    <location>
        <begin position="832"/>
        <end position="1098"/>
    </location>
</feature>